<dbReference type="Proteomes" id="UP000009222">
    <property type="component" value="Chromosome"/>
</dbReference>
<gene>
    <name evidence="2" type="ordered locus">TREAZ_1037</name>
</gene>
<dbReference type="eggNOG" id="ENOG5032IQ2">
    <property type="taxonomic scope" value="Bacteria"/>
</dbReference>
<dbReference type="RefSeq" id="WP_015710951.1">
    <property type="nucleotide sequence ID" value="NC_015577.1"/>
</dbReference>
<keyword evidence="3" id="KW-1185">Reference proteome</keyword>
<keyword evidence="1" id="KW-1133">Transmembrane helix</keyword>
<protein>
    <submittedName>
        <fullName evidence="2">Uncharacterized protein</fullName>
    </submittedName>
</protein>
<feature type="transmembrane region" description="Helical" evidence="1">
    <location>
        <begin position="68"/>
        <end position="90"/>
    </location>
</feature>
<dbReference type="OrthoDB" id="365042at2"/>
<evidence type="ECO:0000313" key="3">
    <source>
        <dbReference type="Proteomes" id="UP000009222"/>
    </source>
</evidence>
<dbReference type="HOGENOM" id="CLU_161435_0_0_12"/>
<dbReference type="InParanoid" id="F5Y7P1"/>
<reference evidence="3" key="1">
    <citation type="submission" date="2009-12" db="EMBL/GenBank/DDBJ databases">
        <title>Complete sequence of Treponema azotonutricium strain ZAS-9.</title>
        <authorList>
            <person name="Tetu S.G."/>
            <person name="Matson E."/>
            <person name="Ren Q."/>
            <person name="Seshadri R."/>
            <person name="Elbourne L."/>
            <person name="Hassan K.A."/>
            <person name="Durkin A."/>
            <person name="Radune D."/>
            <person name="Mohamoud Y."/>
            <person name="Shay R."/>
            <person name="Jin S."/>
            <person name="Zhang X."/>
            <person name="Lucey K."/>
            <person name="Ballor N.R."/>
            <person name="Ottesen E."/>
            <person name="Rosenthal R."/>
            <person name="Allen A."/>
            <person name="Leadbetter J.R."/>
            <person name="Paulsen I.T."/>
        </authorList>
    </citation>
    <scope>NUCLEOTIDE SEQUENCE [LARGE SCALE GENOMIC DNA]</scope>
    <source>
        <strain evidence="3">ATCC BAA-888 / DSM 13862 / ZAS-9</strain>
    </source>
</reference>
<dbReference type="KEGG" id="taz:TREAZ_1037"/>
<organism evidence="2 3">
    <name type="scientific">Leadbettera azotonutricia (strain ATCC BAA-888 / DSM 13862 / ZAS-9)</name>
    <name type="common">Treponema azotonutricium</name>
    <dbReference type="NCBI Taxonomy" id="545695"/>
    <lineage>
        <taxon>Bacteria</taxon>
        <taxon>Pseudomonadati</taxon>
        <taxon>Spirochaetota</taxon>
        <taxon>Spirochaetia</taxon>
        <taxon>Spirochaetales</taxon>
        <taxon>Breznakiellaceae</taxon>
        <taxon>Leadbettera</taxon>
    </lineage>
</organism>
<dbReference type="EMBL" id="CP001841">
    <property type="protein sequence ID" value="AEF81841.1"/>
    <property type="molecule type" value="Genomic_DNA"/>
</dbReference>
<dbReference type="AlphaFoldDB" id="F5Y7P1"/>
<reference evidence="2 3" key="2">
    <citation type="journal article" date="2011" name="ISME J.">
        <title>RNA-seq reveals cooperative metabolic interactions between two termite-gut spirochete species in co-culture.</title>
        <authorList>
            <person name="Rosenthal A.Z."/>
            <person name="Matson E.G."/>
            <person name="Eldar A."/>
            <person name="Leadbetter J.R."/>
        </authorList>
    </citation>
    <scope>NUCLEOTIDE SEQUENCE [LARGE SCALE GENOMIC DNA]</scope>
    <source>
        <strain evidence="3">ATCC BAA-888 / DSM 13862 / ZAS-9</strain>
    </source>
</reference>
<keyword evidence="1" id="KW-0472">Membrane</keyword>
<evidence type="ECO:0000256" key="1">
    <source>
        <dbReference type="SAM" id="Phobius"/>
    </source>
</evidence>
<dbReference type="STRING" id="545695.TREAZ_1037"/>
<keyword evidence="1" id="KW-0812">Transmembrane</keyword>
<accession>F5Y7P1</accession>
<sequence length="93" mass="9947">MRRYSELEIDTLIEDLTTAAEEAIEQAAAEAAKAAALASIERESRAIAESHHWRGKYETARKQGIKNAVITGVICLLSGFAIGAGTIAIYGGR</sequence>
<proteinExistence type="predicted"/>
<name>F5Y7P1_LEAAZ</name>
<evidence type="ECO:0000313" key="2">
    <source>
        <dbReference type="EMBL" id="AEF81841.1"/>
    </source>
</evidence>